<keyword evidence="4" id="KW-1185">Reference proteome</keyword>
<comment type="caution">
    <text evidence="3">The sequence shown here is derived from an EMBL/GenBank/DDBJ whole genome shotgun (WGS) entry which is preliminary data.</text>
</comment>
<feature type="domain" description="Effector-associated" evidence="1">
    <location>
        <begin position="228"/>
        <end position="310"/>
    </location>
</feature>
<dbReference type="Pfam" id="PF20028">
    <property type="entry name" value="VMAP-C"/>
    <property type="match status" value="1"/>
</dbReference>
<protein>
    <submittedName>
        <fullName evidence="3">Trypsin-like peptidase domain-containing protein</fullName>
    </submittedName>
</protein>
<reference evidence="4" key="1">
    <citation type="journal article" date="2019" name="Int. J. Syst. Evol. Microbiol.">
        <title>The Global Catalogue of Microorganisms (GCM) 10K type strain sequencing project: providing services to taxonomists for standard genome sequencing and annotation.</title>
        <authorList>
            <consortium name="The Broad Institute Genomics Platform"/>
            <consortium name="The Broad Institute Genome Sequencing Center for Infectious Disease"/>
            <person name="Wu L."/>
            <person name="Ma J."/>
        </authorList>
    </citation>
    <scope>NUCLEOTIDE SEQUENCE [LARGE SCALE GENOMIC DNA]</scope>
    <source>
        <strain evidence="4">CGMCC 4.1437</strain>
    </source>
</reference>
<evidence type="ECO:0000259" key="1">
    <source>
        <dbReference type="Pfam" id="PF19956"/>
    </source>
</evidence>
<accession>A0ABW0X3Q1</accession>
<evidence type="ECO:0000313" key="4">
    <source>
        <dbReference type="Proteomes" id="UP001595975"/>
    </source>
</evidence>
<dbReference type="RefSeq" id="WP_380225455.1">
    <property type="nucleotide sequence ID" value="NZ_JBHSOF010000012.1"/>
</dbReference>
<sequence length="745" mass="80965">MTLSARPDLAESEELRRCTVMITVAGEFHGSGFLVAPGLAVTCAHVVARAVAAGAPVGVRHPTGDRTVPGELIRLAPETSNGRGSYPFPDLALLALPDWADHPVARLAAAEAEPDAVLTALGYSTYTPTPGARPDTLRLRVVGLADRYLGVRGDGIRDGHSGSMLVNGNGLVQGVLKHSRHFEQDAGGFYTPVGALTALLGAAGVALPDPLRPAPVVAGPPSDEGQMVAALMAFRRLDRPDGRYDLLRVMGRHLGLEHAFEAEDGSGPRDHLHRIVRACHGFRDSLAALQALYSAMAELAPDDGALVTLGAVIGRALGTRPTAFRSHAHEHPTGIPEGWAPNGDAEDWSALTRWLLGQRGTLPVDELIELMAELRTIAAPENPARYLPEDAPGLRHPHSKAGQNTLPGLLKRISELHGNQRLGLLVAFLCALGGDLEVARHGDLPALRRFLATHADRIPDAARDSTEERLIVQVRLDEVGPPSAADTRYHMHISYYRQPLEGGPFRRVGSHYDSEAFTRSELLSTGGARLIAWQELRDALRGEPFVRYEFLLPRSALGYAAELWSIDDTGRALGQHQQVVVRQLERYTAPNLDVVPWRRRWKQLQVRCADPAEVLKGIHWASLDPLEKDQLGKHLRSEKDVACVGLAAPYDELDPTVQYVVDSAMYFEGVPVMIWRRVAGDVPTLVTALQEHGPTRLAELPDVIRDYRQDIGGPTPNPDNAVTLLWDDPDCVDPNQDHAYPGMIG</sequence>
<dbReference type="EMBL" id="JBHSOF010000012">
    <property type="protein sequence ID" value="MFC5663776.1"/>
    <property type="molecule type" value="Genomic_DNA"/>
</dbReference>
<dbReference type="Gene3D" id="2.40.10.120">
    <property type="match status" value="1"/>
</dbReference>
<name>A0ABW0X3Q1_9ACTN</name>
<dbReference type="Pfam" id="PF13365">
    <property type="entry name" value="Trypsin_2"/>
    <property type="match status" value="1"/>
</dbReference>
<dbReference type="SUPFAM" id="SSF50494">
    <property type="entry name" value="Trypsin-like serine proteases"/>
    <property type="match status" value="1"/>
</dbReference>
<dbReference type="Pfam" id="PF19956">
    <property type="entry name" value="EAD2"/>
    <property type="match status" value="1"/>
</dbReference>
<evidence type="ECO:0000313" key="3">
    <source>
        <dbReference type="EMBL" id="MFC5663776.1"/>
    </source>
</evidence>
<feature type="domain" description="vWA-MoxR associated protein C-terminal" evidence="2">
    <location>
        <begin position="488"/>
        <end position="729"/>
    </location>
</feature>
<organism evidence="3 4">
    <name type="scientific">Kitasatospora misakiensis</name>
    <dbReference type="NCBI Taxonomy" id="67330"/>
    <lineage>
        <taxon>Bacteria</taxon>
        <taxon>Bacillati</taxon>
        <taxon>Actinomycetota</taxon>
        <taxon>Actinomycetes</taxon>
        <taxon>Kitasatosporales</taxon>
        <taxon>Streptomycetaceae</taxon>
        <taxon>Kitasatospora</taxon>
    </lineage>
</organism>
<dbReference type="InterPro" id="IPR045450">
    <property type="entry name" value="VMAP_C"/>
</dbReference>
<gene>
    <name evidence="3" type="ORF">ACFP3U_12360</name>
</gene>
<proteinExistence type="predicted"/>
<dbReference type="InterPro" id="IPR009003">
    <property type="entry name" value="Peptidase_S1_PA"/>
</dbReference>
<dbReference type="InterPro" id="IPR045431">
    <property type="entry name" value="EAD2"/>
</dbReference>
<evidence type="ECO:0000259" key="2">
    <source>
        <dbReference type="Pfam" id="PF20028"/>
    </source>
</evidence>
<dbReference type="Proteomes" id="UP001595975">
    <property type="component" value="Unassembled WGS sequence"/>
</dbReference>